<feature type="region of interest" description="Disordered" evidence="3">
    <location>
        <begin position="81"/>
        <end position="122"/>
    </location>
</feature>
<dbReference type="GO" id="GO:0034587">
    <property type="term" value="P:piRNA processing"/>
    <property type="evidence" value="ECO:0007669"/>
    <property type="project" value="TreeGrafter"/>
</dbReference>
<evidence type="ECO:0000256" key="1">
    <source>
        <dbReference type="ARBA" id="ARBA00022737"/>
    </source>
</evidence>
<gene>
    <name evidence="4" type="ORF">CesoFtcFv8_023126</name>
</gene>
<sequence>MSGRNGLVSSIRRLISAEERLRRTHSTSPFEQLRQQMSDVLGDQGILKEVIQPGDGPPVPENASVIAHYSGFLEYSDQPFETTTNLKYPPDDEVRKRCDAGRTGAGSDDHEERRVFSISPPA</sequence>
<evidence type="ECO:0000256" key="2">
    <source>
        <dbReference type="ARBA" id="ARBA00022803"/>
    </source>
</evidence>
<feature type="compositionally biased region" description="Basic and acidic residues" evidence="3">
    <location>
        <begin position="89"/>
        <end position="100"/>
    </location>
</feature>
<dbReference type="GO" id="GO:0003755">
    <property type="term" value="F:peptidyl-prolyl cis-trans isomerase activity"/>
    <property type="evidence" value="ECO:0007669"/>
    <property type="project" value="InterPro"/>
</dbReference>
<dbReference type="PANTHER" id="PTHR46674:SF1">
    <property type="entry name" value="INACTIVE PEPTIDYL-PROLYL CIS-TRANS ISOMERASE FKBP6"/>
    <property type="match status" value="1"/>
</dbReference>
<dbReference type="Proteomes" id="UP001335648">
    <property type="component" value="Unassembled WGS sequence"/>
</dbReference>
<dbReference type="InterPro" id="IPR046357">
    <property type="entry name" value="PPIase_dom_sf"/>
</dbReference>
<reference evidence="4 5" key="1">
    <citation type="journal article" date="2023" name="Mol. Biol. Evol.">
        <title>Genomics of Secondarily Temperate Adaptation in the Only Non-Antarctic Icefish.</title>
        <authorList>
            <person name="Rivera-Colon A.G."/>
            <person name="Rayamajhi N."/>
            <person name="Minhas B.F."/>
            <person name="Madrigal G."/>
            <person name="Bilyk K.T."/>
            <person name="Yoon V."/>
            <person name="Hune M."/>
            <person name="Gregory S."/>
            <person name="Cheng C.H.C."/>
            <person name="Catchen J.M."/>
        </authorList>
    </citation>
    <scope>NUCLEOTIDE SEQUENCE [LARGE SCALE GENOMIC DNA]</scope>
    <source>
        <strain evidence="4">JC2023a</strain>
    </source>
</reference>
<keyword evidence="5" id="KW-1185">Reference proteome</keyword>
<evidence type="ECO:0000256" key="3">
    <source>
        <dbReference type="SAM" id="MobiDB-lite"/>
    </source>
</evidence>
<dbReference type="GO" id="GO:0051879">
    <property type="term" value="F:Hsp90 protein binding"/>
    <property type="evidence" value="ECO:0007669"/>
    <property type="project" value="TreeGrafter"/>
</dbReference>
<dbReference type="InterPro" id="IPR042282">
    <property type="entry name" value="FKBP6/shu"/>
</dbReference>
<dbReference type="AlphaFoldDB" id="A0AAN8GJJ8"/>
<comment type="caution">
    <text evidence="4">The sequence shown here is derived from an EMBL/GenBank/DDBJ whole genome shotgun (WGS) entry which is preliminary data.</text>
</comment>
<dbReference type="SUPFAM" id="SSF54534">
    <property type="entry name" value="FKBP-like"/>
    <property type="match status" value="1"/>
</dbReference>
<dbReference type="PANTHER" id="PTHR46674">
    <property type="entry name" value="INACTIVE PEPTIDYL-PROLYL CIS-TRANS ISOMERASE FKBP6"/>
    <property type="match status" value="1"/>
</dbReference>
<dbReference type="GO" id="GO:0007283">
    <property type="term" value="P:spermatogenesis"/>
    <property type="evidence" value="ECO:0007669"/>
    <property type="project" value="TreeGrafter"/>
</dbReference>
<dbReference type="GO" id="GO:0005737">
    <property type="term" value="C:cytoplasm"/>
    <property type="evidence" value="ECO:0007669"/>
    <property type="project" value="TreeGrafter"/>
</dbReference>
<name>A0AAN8GJJ8_9TELE</name>
<dbReference type="Gene3D" id="3.10.50.40">
    <property type="match status" value="1"/>
</dbReference>
<evidence type="ECO:0000313" key="4">
    <source>
        <dbReference type="EMBL" id="KAK5880059.1"/>
    </source>
</evidence>
<proteinExistence type="predicted"/>
<keyword evidence="2" id="KW-0802">TPR repeat</keyword>
<organism evidence="4 5">
    <name type="scientific">Champsocephalus esox</name>
    <name type="common">pike icefish</name>
    <dbReference type="NCBI Taxonomy" id="159716"/>
    <lineage>
        <taxon>Eukaryota</taxon>
        <taxon>Metazoa</taxon>
        <taxon>Chordata</taxon>
        <taxon>Craniata</taxon>
        <taxon>Vertebrata</taxon>
        <taxon>Euteleostomi</taxon>
        <taxon>Actinopterygii</taxon>
        <taxon>Neopterygii</taxon>
        <taxon>Teleostei</taxon>
        <taxon>Neoteleostei</taxon>
        <taxon>Acanthomorphata</taxon>
        <taxon>Eupercaria</taxon>
        <taxon>Perciformes</taxon>
        <taxon>Notothenioidei</taxon>
        <taxon>Channichthyidae</taxon>
        <taxon>Champsocephalus</taxon>
    </lineage>
</organism>
<dbReference type="EMBL" id="JAULUE010002064">
    <property type="protein sequence ID" value="KAK5880059.1"/>
    <property type="molecule type" value="Genomic_DNA"/>
</dbReference>
<protein>
    <submittedName>
        <fullName evidence="4">Uncharacterized protein</fullName>
    </submittedName>
</protein>
<keyword evidence="1" id="KW-0677">Repeat</keyword>
<accession>A0AAN8GJJ8</accession>
<evidence type="ECO:0000313" key="5">
    <source>
        <dbReference type="Proteomes" id="UP001335648"/>
    </source>
</evidence>